<sequence>MGIQSMNNIGIYLGYIFSSGWVTTKDFNYVVEKVQTCLASWKGKLLNKVGRLCLTQFVIAYIPAHTMQPFLDPTGTLSLDPKRCNGLGIRDTNMANISLLGNLIWYLLHSYDKPWVQLPKHGTPLMSGITPPPTRLGNTNFSYHQGSKPCGRSLSKVGLEHYNYGSTMGLPA</sequence>
<comment type="caution">
    <text evidence="1">The sequence shown here is derived from an EMBL/GenBank/DDBJ whole genome shotgun (WGS) entry which is preliminary data.</text>
</comment>
<proteinExistence type="predicted"/>
<dbReference type="Proteomes" id="UP000257109">
    <property type="component" value="Unassembled WGS sequence"/>
</dbReference>
<evidence type="ECO:0000313" key="2">
    <source>
        <dbReference type="Proteomes" id="UP000257109"/>
    </source>
</evidence>
<keyword evidence="2" id="KW-1185">Reference proteome</keyword>
<dbReference type="PANTHER" id="PTHR33116">
    <property type="entry name" value="REVERSE TRANSCRIPTASE ZINC-BINDING DOMAIN-CONTAINING PROTEIN-RELATED-RELATED"/>
    <property type="match status" value="1"/>
</dbReference>
<dbReference type="PANTHER" id="PTHR33116:SF86">
    <property type="entry name" value="REVERSE TRANSCRIPTASE DOMAIN-CONTAINING PROTEIN"/>
    <property type="match status" value="1"/>
</dbReference>
<dbReference type="AlphaFoldDB" id="A0A371FXH2"/>
<dbReference type="OrthoDB" id="1434716at2759"/>
<name>A0A371FXH2_MUCPR</name>
<feature type="non-terminal residue" evidence="1">
    <location>
        <position position="1"/>
    </location>
</feature>
<accession>A0A371FXH2</accession>
<reference evidence="1" key="1">
    <citation type="submission" date="2018-05" db="EMBL/GenBank/DDBJ databases">
        <title>Draft genome of Mucuna pruriens seed.</title>
        <authorList>
            <person name="Nnadi N.E."/>
            <person name="Vos R."/>
            <person name="Hasami M.H."/>
            <person name="Devisetty U.K."/>
            <person name="Aguiy J.C."/>
        </authorList>
    </citation>
    <scope>NUCLEOTIDE SEQUENCE [LARGE SCALE GENOMIC DNA]</scope>
    <source>
        <strain evidence="1">JCA_2017</strain>
    </source>
</reference>
<evidence type="ECO:0000313" key="1">
    <source>
        <dbReference type="EMBL" id="RDX82992.1"/>
    </source>
</evidence>
<dbReference type="EMBL" id="QJKJ01007495">
    <property type="protein sequence ID" value="RDX82992.1"/>
    <property type="molecule type" value="Genomic_DNA"/>
</dbReference>
<protein>
    <submittedName>
        <fullName evidence="1">Uncharacterized protein</fullName>
    </submittedName>
</protein>
<organism evidence="1 2">
    <name type="scientific">Mucuna pruriens</name>
    <name type="common">Velvet bean</name>
    <name type="synonym">Dolichos pruriens</name>
    <dbReference type="NCBI Taxonomy" id="157652"/>
    <lineage>
        <taxon>Eukaryota</taxon>
        <taxon>Viridiplantae</taxon>
        <taxon>Streptophyta</taxon>
        <taxon>Embryophyta</taxon>
        <taxon>Tracheophyta</taxon>
        <taxon>Spermatophyta</taxon>
        <taxon>Magnoliopsida</taxon>
        <taxon>eudicotyledons</taxon>
        <taxon>Gunneridae</taxon>
        <taxon>Pentapetalae</taxon>
        <taxon>rosids</taxon>
        <taxon>fabids</taxon>
        <taxon>Fabales</taxon>
        <taxon>Fabaceae</taxon>
        <taxon>Papilionoideae</taxon>
        <taxon>50 kb inversion clade</taxon>
        <taxon>NPAAA clade</taxon>
        <taxon>indigoferoid/millettioid clade</taxon>
        <taxon>Phaseoleae</taxon>
        <taxon>Mucuna</taxon>
    </lineage>
</organism>
<gene>
    <name evidence="1" type="ORF">CR513_36146</name>
</gene>